<protein>
    <submittedName>
        <fullName evidence="2">Uncharacterized protein</fullName>
    </submittedName>
</protein>
<keyword evidence="3" id="KW-1185">Reference proteome</keyword>
<comment type="caution">
    <text evidence="2">The sequence shown here is derived from an EMBL/GenBank/DDBJ whole genome shotgun (WGS) entry which is preliminary data.</text>
</comment>
<feature type="transmembrane region" description="Helical" evidence="1">
    <location>
        <begin position="58"/>
        <end position="77"/>
    </location>
</feature>
<dbReference type="AlphaFoldDB" id="A0A843XLV4"/>
<evidence type="ECO:0000256" key="1">
    <source>
        <dbReference type="SAM" id="Phobius"/>
    </source>
</evidence>
<keyword evidence="1" id="KW-0472">Membrane</keyword>
<proteinExistence type="predicted"/>
<gene>
    <name evidence="2" type="ORF">Taro_053116</name>
</gene>
<name>A0A843XLV4_COLES</name>
<feature type="non-terminal residue" evidence="2">
    <location>
        <position position="146"/>
    </location>
</feature>
<organism evidence="2 3">
    <name type="scientific">Colocasia esculenta</name>
    <name type="common">Wild taro</name>
    <name type="synonym">Arum esculentum</name>
    <dbReference type="NCBI Taxonomy" id="4460"/>
    <lineage>
        <taxon>Eukaryota</taxon>
        <taxon>Viridiplantae</taxon>
        <taxon>Streptophyta</taxon>
        <taxon>Embryophyta</taxon>
        <taxon>Tracheophyta</taxon>
        <taxon>Spermatophyta</taxon>
        <taxon>Magnoliopsida</taxon>
        <taxon>Liliopsida</taxon>
        <taxon>Araceae</taxon>
        <taxon>Aroideae</taxon>
        <taxon>Colocasieae</taxon>
        <taxon>Colocasia</taxon>
    </lineage>
</organism>
<keyword evidence="1" id="KW-0812">Transmembrane</keyword>
<evidence type="ECO:0000313" key="2">
    <source>
        <dbReference type="EMBL" id="MQM20100.1"/>
    </source>
</evidence>
<dbReference type="Proteomes" id="UP000652761">
    <property type="component" value="Unassembled WGS sequence"/>
</dbReference>
<reference evidence="2" key="1">
    <citation type="submission" date="2017-07" db="EMBL/GenBank/DDBJ databases">
        <title>Taro Niue Genome Assembly and Annotation.</title>
        <authorList>
            <person name="Atibalentja N."/>
            <person name="Keating K."/>
            <person name="Fields C.J."/>
        </authorList>
    </citation>
    <scope>NUCLEOTIDE SEQUENCE</scope>
    <source>
        <strain evidence="2">Niue_2</strain>
        <tissue evidence="2">Leaf</tissue>
    </source>
</reference>
<evidence type="ECO:0000313" key="3">
    <source>
        <dbReference type="Proteomes" id="UP000652761"/>
    </source>
</evidence>
<dbReference type="EMBL" id="NMUH01009482">
    <property type="protein sequence ID" value="MQM20100.1"/>
    <property type="molecule type" value="Genomic_DNA"/>
</dbReference>
<accession>A0A843XLV4</accession>
<keyword evidence="1" id="KW-1133">Transmembrane helix</keyword>
<sequence>MGSGVCLILFLLTCYLSGLKLLLSQFITMLKMGSIGCMIMVSFPSLRLGIKSDLQTTFGLSILGYEIGLLFKSFLYVPGKHSTRNFLQLIICRKKVLHLLTVHTIIQEFPTKGILIKMVRVIFRSAIWWIWRERCLRIFEGKSRDK</sequence>